<proteinExistence type="predicted"/>
<evidence type="ECO:0000313" key="2">
    <source>
        <dbReference type="EMBL" id="MBM6911866.1"/>
    </source>
</evidence>
<evidence type="ECO:0000313" key="3">
    <source>
        <dbReference type="Proteomes" id="UP000707138"/>
    </source>
</evidence>
<sequence length="229" mass="26666">MEKQIDYLSLVKVNNDQVVTTSRKVAEVFNKHHRHILRDIENILAGKEKKTRGRPKKENTEGVPNFGHTPQEVNPILGTPLRKQLESMFIKTTYVNEQNGETYTEYAMNRDGLALLVMGFTGEKALRWKLAYIEAFNMMESQLRNDYRNRTPDPTTQLGQMMAYLDRLRYALLEAGFTAREVAEMELEAHKKFGIPIPDRPGILDRKRSWEEADKKRKFPIKRKVILKS</sequence>
<dbReference type="EMBL" id="JACJLA010000001">
    <property type="protein sequence ID" value="MBM6911866.1"/>
    <property type="molecule type" value="Genomic_DNA"/>
</dbReference>
<dbReference type="Pfam" id="PF09669">
    <property type="entry name" value="Phage_pRha"/>
    <property type="match status" value="1"/>
</dbReference>
<accession>A0ABS2GCS9</accession>
<dbReference type="InterPro" id="IPR014054">
    <property type="entry name" value="Phage_regulatory_Rha"/>
</dbReference>
<dbReference type="NCBIfam" id="TIGR02681">
    <property type="entry name" value="phage_pRha"/>
    <property type="match status" value="1"/>
</dbReference>
<evidence type="ECO:0000256" key="1">
    <source>
        <dbReference type="SAM" id="MobiDB-lite"/>
    </source>
</evidence>
<keyword evidence="3" id="KW-1185">Reference proteome</keyword>
<gene>
    <name evidence="2" type="ORF">H6A01_00810</name>
</gene>
<protein>
    <submittedName>
        <fullName evidence="2">Rha family transcriptional regulator</fullName>
    </submittedName>
</protein>
<dbReference type="Proteomes" id="UP000707138">
    <property type="component" value="Unassembled WGS sequence"/>
</dbReference>
<reference evidence="2 3" key="1">
    <citation type="journal article" date="2021" name="Sci. Rep.">
        <title>The distribution of antibiotic resistance genes in chicken gut microbiota commensals.</title>
        <authorList>
            <person name="Juricova H."/>
            <person name="Matiasovicova J."/>
            <person name="Kubasova T."/>
            <person name="Cejkova D."/>
            <person name="Rychlik I."/>
        </authorList>
    </citation>
    <scope>NUCLEOTIDE SEQUENCE [LARGE SCALE GENOMIC DNA]</scope>
    <source>
        <strain evidence="2 3">An537</strain>
    </source>
</reference>
<feature type="region of interest" description="Disordered" evidence="1">
    <location>
        <begin position="47"/>
        <end position="75"/>
    </location>
</feature>
<organism evidence="2 3">
    <name type="scientific">Veillonella magna</name>
    <dbReference type="NCBI Taxonomy" id="464322"/>
    <lineage>
        <taxon>Bacteria</taxon>
        <taxon>Bacillati</taxon>
        <taxon>Bacillota</taxon>
        <taxon>Negativicutes</taxon>
        <taxon>Veillonellales</taxon>
        <taxon>Veillonellaceae</taxon>
        <taxon>Veillonella</taxon>
    </lineage>
</organism>
<dbReference type="RefSeq" id="WP_205087184.1">
    <property type="nucleotide sequence ID" value="NZ_JACJLA010000001.1"/>
</dbReference>
<name>A0ABS2GCS9_9FIRM</name>
<comment type="caution">
    <text evidence="2">The sequence shown here is derived from an EMBL/GenBank/DDBJ whole genome shotgun (WGS) entry which is preliminary data.</text>
</comment>